<dbReference type="SUPFAM" id="SSF56801">
    <property type="entry name" value="Acetyl-CoA synthetase-like"/>
    <property type="match status" value="1"/>
</dbReference>
<dbReference type="GO" id="GO:0016874">
    <property type="term" value="F:ligase activity"/>
    <property type="evidence" value="ECO:0007669"/>
    <property type="project" value="UniProtKB-KW"/>
</dbReference>
<dbReference type="Pfam" id="PF13193">
    <property type="entry name" value="AMP-binding_C"/>
    <property type="match status" value="1"/>
</dbReference>
<gene>
    <name evidence="4" type="ORF">HF526_14245</name>
</gene>
<dbReference type="EMBL" id="JAAXLA010000023">
    <property type="protein sequence ID" value="NMH98457.1"/>
    <property type="molecule type" value="Genomic_DNA"/>
</dbReference>
<evidence type="ECO:0000259" key="2">
    <source>
        <dbReference type="Pfam" id="PF00501"/>
    </source>
</evidence>
<dbReference type="CDD" id="cd05936">
    <property type="entry name" value="FC-FACS_FadD_like"/>
    <property type="match status" value="1"/>
</dbReference>
<sequence>MAFNLATILRESARTHPQHPALLFDGSVVSYAELDAASDRFAVGLLARGLVPGDVVGLQLPNVPQFVVAYFGILKAGCVVVPMNVLFKAGEIGYILADSGARMLITWAGAAEEAAKGAADAGVQGLVVLNPPGTPPAGVGRPFEQLLANPVPGRPPLHQTDPGDTAVIVYTAGTTGRPKGAELTHFQLFMNADTPGRLFGARDDDVALVVLPLFHVFGLAVLVNVFTRFAATMSLLPRFEPAKVLEAVQRDRVTVFMGVPTMFVTLNGQPDKDSYDLSSLRLCVSGGAPIPAEVIDEFERTFGVVILEGYGLSETAATVTFNVSEQERRIYSVGKPIYGVEVEIWDEQNEVLPPGQEHVGEVVVRGIDVMQGYHGKPEATAEVFTDGWFRTGDLGYVDEDGFFFVVDRKKDLIIRGGYNVYPREIENVLCTHPAVAQAAVVGVPDELLGQEVKAYLELRAGLRATEDELIQFVKERVASYKYPRSVEFREHLPINAAGKIVKREL</sequence>
<dbReference type="InterPro" id="IPR000873">
    <property type="entry name" value="AMP-dep_synth/lig_dom"/>
</dbReference>
<feature type="domain" description="AMP-binding enzyme C-terminal" evidence="3">
    <location>
        <begin position="424"/>
        <end position="499"/>
    </location>
</feature>
<dbReference type="Gene3D" id="3.30.300.30">
    <property type="match status" value="1"/>
</dbReference>
<keyword evidence="1" id="KW-0812">Transmembrane</keyword>
<evidence type="ECO:0000313" key="4">
    <source>
        <dbReference type="EMBL" id="NMH98457.1"/>
    </source>
</evidence>
<dbReference type="InterPro" id="IPR050237">
    <property type="entry name" value="ATP-dep_AMP-bd_enzyme"/>
</dbReference>
<evidence type="ECO:0000259" key="3">
    <source>
        <dbReference type="Pfam" id="PF13193"/>
    </source>
</evidence>
<proteinExistence type="predicted"/>
<dbReference type="Proteomes" id="UP000820669">
    <property type="component" value="Unassembled WGS sequence"/>
</dbReference>
<keyword evidence="1" id="KW-0472">Membrane</keyword>
<dbReference type="InterPro" id="IPR045851">
    <property type="entry name" value="AMP-bd_C_sf"/>
</dbReference>
<dbReference type="Pfam" id="PF00501">
    <property type="entry name" value="AMP-binding"/>
    <property type="match status" value="1"/>
</dbReference>
<dbReference type="NCBIfam" id="NF004837">
    <property type="entry name" value="PRK06187.1"/>
    <property type="match status" value="1"/>
</dbReference>
<dbReference type="InterPro" id="IPR020845">
    <property type="entry name" value="AMP-binding_CS"/>
</dbReference>
<keyword evidence="1" id="KW-1133">Transmembrane helix</keyword>
<evidence type="ECO:0000256" key="1">
    <source>
        <dbReference type="SAM" id="Phobius"/>
    </source>
</evidence>
<comment type="caution">
    <text evidence="4">The sequence shown here is derived from an EMBL/GenBank/DDBJ whole genome shotgun (WGS) entry which is preliminary data.</text>
</comment>
<protein>
    <submittedName>
        <fullName evidence="4">Long-chain fatty acid--CoA ligase</fullName>
    </submittedName>
</protein>
<keyword evidence="5" id="KW-1185">Reference proteome</keyword>
<organism evidence="4 5">
    <name type="scientific">Pseudonocardia acidicola</name>
    <dbReference type="NCBI Taxonomy" id="2724939"/>
    <lineage>
        <taxon>Bacteria</taxon>
        <taxon>Bacillati</taxon>
        <taxon>Actinomycetota</taxon>
        <taxon>Actinomycetes</taxon>
        <taxon>Pseudonocardiales</taxon>
        <taxon>Pseudonocardiaceae</taxon>
        <taxon>Pseudonocardia</taxon>
    </lineage>
</organism>
<name>A0ABX1SD53_9PSEU</name>
<dbReference type="InterPro" id="IPR042099">
    <property type="entry name" value="ANL_N_sf"/>
</dbReference>
<dbReference type="PROSITE" id="PS00455">
    <property type="entry name" value="AMP_BINDING"/>
    <property type="match status" value="1"/>
</dbReference>
<feature type="transmembrane region" description="Helical" evidence="1">
    <location>
        <begin position="206"/>
        <end position="226"/>
    </location>
</feature>
<feature type="domain" description="AMP-dependent synthetase/ligase" evidence="2">
    <location>
        <begin position="9"/>
        <end position="374"/>
    </location>
</feature>
<accession>A0ABX1SD53</accession>
<dbReference type="Gene3D" id="3.40.50.12780">
    <property type="entry name" value="N-terminal domain of ligase-like"/>
    <property type="match status" value="1"/>
</dbReference>
<evidence type="ECO:0000313" key="5">
    <source>
        <dbReference type="Proteomes" id="UP000820669"/>
    </source>
</evidence>
<dbReference type="RefSeq" id="WP_169381906.1">
    <property type="nucleotide sequence ID" value="NZ_JAAXLA010000023.1"/>
</dbReference>
<dbReference type="PANTHER" id="PTHR43767:SF12">
    <property type="entry name" value="AMP-DEPENDENT SYNTHETASE AND LIGASE"/>
    <property type="match status" value="1"/>
</dbReference>
<reference evidence="4 5" key="1">
    <citation type="submission" date="2020-04" db="EMBL/GenBank/DDBJ databases">
        <authorList>
            <person name="Klaysubun C."/>
            <person name="Duangmal K."/>
            <person name="Lipun K."/>
        </authorList>
    </citation>
    <scope>NUCLEOTIDE SEQUENCE [LARGE SCALE GENOMIC DNA]</scope>
    <source>
        <strain evidence="4 5">K10HN5</strain>
    </source>
</reference>
<dbReference type="PANTHER" id="PTHR43767">
    <property type="entry name" value="LONG-CHAIN-FATTY-ACID--COA LIGASE"/>
    <property type="match status" value="1"/>
</dbReference>
<keyword evidence="4" id="KW-0436">Ligase</keyword>
<dbReference type="InterPro" id="IPR025110">
    <property type="entry name" value="AMP-bd_C"/>
</dbReference>